<dbReference type="OrthoDB" id="5410040at2759"/>
<dbReference type="Pfam" id="PF17051">
    <property type="entry name" value="COA2"/>
    <property type="match status" value="1"/>
</dbReference>
<organism evidence="1 2">
    <name type="scientific">Jaapia argillacea MUCL 33604</name>
    <dbReference type="NCBI Taxonomy" id="933084"/>
    <lineage>
        <taxon>Eukaryota</taxon>
        <taxon>Fungi</taxon>
        <taxon>Dikarya</taxon>
        <taxon>Basidiomycota</taxon>
        <taxon>Agaricomycotina</taxon>
        <taxon>Agaricomycetes</taxon>
        <taxon>Agaricomycetidae</taxon>
        <taxon>Jaapiales</taxon>
        <taxon>Jaapiaceae</taxon>
        <taxon>Jaapia</taxon>
    </lineage>
</organism>
<dbReference type="EMBL" id="KL197709">
    <property type="protein sequence ID" value="KDQ64741.1"/>
    <property type="molecule type" value="Genomic_DNA"/>
</dbReference>
<name>A0A067QQ22_9AGAM</name>
<gene>
    <name evidence="1" type="ORF">JAAARDRAFT_145829</name>
</gene>
<proteinExistence type="predicted"/>
<reference evidence="2" key="1">
    <citation type="journal article" date="2014" name="Proc. Natl. Acad. Sci. U.S.A.">
        <title>Extensive sampling of basidiomycete genomes demonstrates inadequacy of the white-rot/brown-rot paradigm for wood decay fungi.</title>
        <authorList>
            <person name="Riley R."/>
            <person name="Salamov A.A."/>
            <person name="Brown D.W."/>
            <person name="Nagy L.G."/>
            <person name="Floudas D."/>
            <person name="Held B.W."/>
            <person name="Levasseur A."/>
            <person name="Lombard V."/>
            <person name="Morin E."/>
            <person name="Otillar R."/>
            <person name="Lindquist E.A."/>
            <person name="Sun H."/>
            <person name="LaButti K.M."/>
            <person name="Schmutz J."/>
            <person name="Jabbour D."/>
            <person name="Luo H."/>
            <person name="Baker S.E."/>
            <person name="Pisabarro A.G."/>
            <person name="Walton J.D."/>
            <person name="Blanchette R.A."/>
            <person name="Henrissat B."/>
            <person name="Martin F."/>
            <person name="Cullen D."/>
            <person name="Hibbett D.S."/>
            <person name="Grigoriev I.V."/>
        </authorList>
    </citation>
    <scope>NUCLEOTIDE SEQUENCE [LARGE SCALE GENOMIC DNA]</scope>
    <source>
        <strain evidence="2">MUCL 33604</strain>
    </source>
</reference>
<dbReference type="InParanoid" id="A0A067QQ22"/>
<dbReference type="GO" id="GO:0005739">
    <property type="term" value="C:mitochondrion"/>
    <property type="evidence" value="ECO:0007669"/>
    <property type="project" value="GOC"/>
</dbReference>
<dbReference type="AlphaFoldDB" id="A0A067QQ22"/>
<keyword evidence="2" id="KW-1185">Reference proteome</keyword>
<sequence length="81" mass="9174">MSVTKALRFNHHQRRNFISSLFGLTFIGAVLTVSASSVLPCPARSDRARFADGESGEAYQKGRITIVEKRPRRWIEENKLP</sequence>
<protein>
    <submittedName>
        <fullName evidence="1">Uncharacterized protein</fullName>
    </submittedName>
</protein>
<dbReference type="Proteomes" id="UP000027265">
    <property type="component" value="Unassembled WGS sequence"/>
</dbReference>
<dbReference type="GO" id="GO:0033617">
    <property type="term" value="P:mitochondrial respiratory chain complex IV assembly"/>
    <property type="evidence" value="ECO:0007669"/>
    <property type="project" value="InterPro"/>
</dbReference>
<dbReference type="InterPro" id="IPR031459">
    <property type="entry name" value="Coa2"/>
</dbReference>
<dbReference type="HOGENOM" id="CLU_174998_0_0_1"/>
<evidence type="ECO:0000313" key="2">
    <source>
        <dbReference type="Proteomes" id="UP000027265"/>
    </source>
</evidence>
<evidence type="ECO:0000313" key="1">
    <source>
        <dbReference type="EMBL" id="KDQ64741.1"/>
    </source>
</evidence>
<accession>A0A067QQ22</accession>